<sequence>MKNVFSSYHPVVNLLFFCMVIGFGIFIIHPVYLCVALAAALAYGVSLMGKSMVKLFVLGMIPVILVVTVVNMLTNPRGNTVIYHMEYSQITMEAMVFGILTGVLLAAVMMWFACFSKVMTGDKLMFLFGRVLPAASLIFSMVMRFLPNYRRQIGRISGAQKGMGVSVSDGSLKSRIRHGAKIVSIMFTWALENSIETADSMRARGYGLKGRSSFSIYRFDRRDAATTVYILISAGVIAAALAFGKCRMEFYPDVVMAEPDILGIAAGVVYALLCFMPVMMQAKEVILWKYLKSKI</sequence>
<feature type="transmembrane region" description="Helical" evidence="5">
    <location>
        <begin position="261"/>
        <end position="280"/>
    </location>
</feature>
<evidence type="ECO:0000256" key="4">
    <source>
        <dbReference type="ARBA" id="ARBA00023136"/>
    </source>
</evidence>
<dbReference type="InterPro" id="IPR003339">
    <property type="entry name" value="ABC/ECF_trnsptr_transmembrane"/>
</dbReference>
<comment type="subcellular location">
    <subcellularLocation>
        <location evidence="1">Membrane</location>
        <topology evidence="1">Multi-pass membrane protein</topology>
    </subcellularLocation>
</comment>
<evidence type="ECO:0000256" key="1">
    <source>
        <dbReference type="ARBA" id="ARBA00004141"/>
    </source>
</evidence>
<reference evidence="6" key="1">
    <citation type="submission" date="2020-10" db="EMBL/GenBank/DDBJ databases">
        <authorList>
            <person name="Gilroy R."/>
        </authorList>
    </citation>
    <scope>NUCLEOTIDE SEQUENCE</scope>
    <source>
        <strain evidence="6">ChiSjej4B22-8349</strain>
    </source>
</reference>
<dbReference type="CDD" id="cd16914">
    <property type="entry name" value="EcfT"/>
    <property type="match status" value="1"/>
</dbReference>
<evidence type="ECO:0000256" key="3">
    <source>
        <dbReference type="ARBA" id="ARBA00022989"/>
    </source>
</evidence>
<reference evidence="6" key="2">
    <citation type="journal article" date="2021" name="PeerJ">
        <title>Extensive microbial diversity within the chicken gut microbiome revealed by metagenomics and culture.</title>
        <authorList>
            <person name="Gilroy R."/>
            <person name="Ravi A."/>
            <person name="Getino M."/>
            <person name="Pursley I."/>
            <person name="Horton D.L."/>
            <person name="Alikhan N.F."/>
            <person name="Baker D."/>
            <person name="Gharbi K."/>
            <person name="Hall N."/>
            <person name="Watson M."/>
            <person name="Adriaenssens E.M."/>
            <person name="Foster-Nyarko E."/>
            <person name="Jarju S."/>
            <person name="Secka A."/>
            <person name="Antonio M."/>
            <person name="Oren A."/>
            <person name="Chaudhuri R.R."/>
            <person name="La Ragione R."/>
            <person name="Hildebrand F."/>
            <person name="Pallen M.J."/>
        </authorList>
    </citation>
    <scope>NUCLEOTIDE SEQUENCE</scope>
    <source>
        <strain evidence="6">ChiSjej4B22-8349</strain>
    </source>
</reference>
<keyword evidence="4 5" id="KW-0472">Membrane</keyword>
<feature type="transmembrane region" description="Helical" evidence="5">
    <location>
        <begin position="125"/>
        <end position="146"/>
    </location>
</feature>
<evidence type="ECO:0000313" key="6">
    <source>
        <dbReference type="EMBL" id="HIU95103.1"/>
    </source>
</evidence>
<name>A0A9D1N5M0_9FIRM</name>
<evidence type="ECO:0000256" key="2">
    <source>
        <dbReference type="ARBA" id="ARBA00022692"/>
    </source>
</evidence>
<proteinExistence type="predicted"/>
<accession>A0A9D1N5M0</accession>
<dbReference type="AlphaFoldDB" id="A0A9D1N5M0"/>
<feature type="transmembrane region" description="Helical" evidence="5">
    <location>
        <begin position="55"/>
        <end position="73"/>
    </location>
</feature>
<gene>
    <name evidence="6" type="ORF">IAD25_00130</name>
</gene>
<feature type="transmembrane region" description="Helical" evidence="5">
    <location>
        <begin position="12"/>
        <end position="43"/>
    </location>
</feature>
<dbReference type="EMBL" id="DVOB01000003">
    <property type="protein sequence ID" value="HIU95103.1"/>
    <property type="molecule type" value="Genomic_DNA"/>
</dbReference>
<protein>
    <submittedName>
        <fullName evidence="6">Energy-coupling factor transporter transmembrane protein EcfT</fullName>
    </submittedName>
</protein>
<dbReference type="GO" id="GO:0005886">
    <property type="term" value="C:plasma membrane"/>
    <property type="evidence" value="ECO:0007669"/>
    <property type="project" value="UniProtKB-ARBA"/>
</dbReference>
<feature type="transmembrane region" description="Helical" evidence="5">
    <location>
        <begin position="224"/>
        <end position="241"/>
    </location>
</feature>
<organism evidence="6 7">
    <name type="scientific">Candidatus Allocopromorpha excrementipullorum</name>
    <dbReference type="NCBI Taxonomy" id="2840743"/>
    <lineage>
        <taxon>Bacteria</taxon>
        <taxon>Bacillati</taxon>
        <taxon>Bacillota</taxon>
        <taxon>Clostridia</taxon>
        <taxon>Eubacteriales</taxon>
        <taxon>Eubacteriaceae</taxon>
        <taxon>Eubacteriaceae incertae sedis</taxon>
        <taxon>Candidatus Allocopromorpha</taxon>
    </lineage>
</organism>
<dbReference type="Proteomes" id="UP000824130">
    <property type="component" value="Unassembled WGS sequence"/>
</dbReference>
<comment type="caution">
    <text evidence="6">The sequence shown here is derived from an EMBL/GenBank/DDBJ whole genome shotgun (WGS) entry which is preliminary data.</text>
</comment>
<keyword evidence="3 5" id="KW-1133">Transmembrane helix</keyword>
<feature type="transmembrane region" description="Helical" evidence="5">
    <location>
        <begin position="94"/>
        <end position="113"/>
    </location>
</feature>
<keyword evidence="2 5" id="KW-0812">Transmembrane</keyword>
<evidence type="ECO:0000313" key="7">
    <source>
        <dbReference type="Proteomes" id="UP000824130"/>
    </source>
</evidence>
<dbReference type="Pfam" id="PF02361">
    <property type="entry name" value="CbiQ"/>
    <property type="match status" value="1"/>
</dbReference>
<evidence type="ECO:0000256" key="5">
    <source>
        <dbReference type="SAM" id="Phobius"/>
    </source>
</evidence>